<sequence>MSEKSSKETLISKLDFSDPLFLHPGDTSNMVIVNIKLKGTENYTVWANSMRLALEVKNKLGFIDGSCERSTTNETLAKHWDRCNSIVLTWILNSISEELYLGQVFSTVAAYVWDELKETYDKVDGSVIFNLHQKINSLTQNGSSVSDYYHKLNSMWKQYDAILQLPACTCKAANKFSEFNQHLKLMQFLMGLDDIYQPIRSNLLTQEPLPNVKTAFSIISREESHRGSNSSIKNQNVAFFTKNQSFDSQNVAFFTKNQSFDKQKKFVRGPNPNLKCSHCNKLGHTIDKCFELVGFPQNYKKTTSNQFHKSGTSNNVVVNKSNGSNASTSGSLPFTTDQISKLLNLINEKNGTESQSCNLGGKSCFSRNLFSSHSFFGCCSTYDLGTNNNWVVDSGANQHMVESDENLINELDVSEFNFKVGHPNGTSAKVTKIGNIRLNENVTLFDVFVVPGYKVNLLSVHKLAKDNKLLVAFDEHSCYIQDSQSKKIMVTGSQSDGLYFVGHESAPIKVCFNSISGVNLWHTRLGHPSDQVLNVLQQSLGITFPKESIPCDVCHKAKQSRIPFPLSEHKTKSVGELVHLDLWGPYKIASREGYKYFLTIVDDYSRAVWVYLLKNKDEVFCSFQSFFNLIQNQFEKTIKMCRTDNGTEFINNQMIGFLNSKGILHQTSCTYTPQQNGTVERKHRHPLNVARALLFQGGIPISFWSDCVLTAVYLINRTPSSVLSGKSPYELMFRFNPSLSHLRNFGCLCFSTILQNTNKFSSHAEKCVLIGYSNVKKGYKLWSLDQRKVIFSRDVKFYENIFPFKEDKIFTQQNFSFKKDVNNLNFFDMFEASSPKFPESENPDDEGEGSQGTTGQQPSIPNNTTGEADHTVEPIDETNPFEGADAQNQPRRSSRTVKLPKKLSEFIVEGKVKYGVEKVVNYSKLSSENFCFVSSINKTVEPKCFNEAVTNPNWVNAMNEEMEALNRNNTWTLVDLPIGRKAIGCKWVYKIKYKSTGEIERYKARLVAKGYSQREGIDFDETFSPVVKMVTVRCIISLAVENDWPLYQLDINNAFLYGNITEDVYMSLPEGYFSKSETKVCKLVKSLYGLKQAPRMWNEKLTSVLLEIGFVQSKSDYSLFTKNAGTVFIALLVYVDDIVITGNDESEIKNIKQLLSSNFMIKDLGLLKYFLGIEVLKSEKGICLSQRKYCLDLLTEFGLLGCKPVNIPIEQNYTVTSKCASDDQVLDNISGYQKLIGKLIYLSHTRPDISYSVHYLSQFMHCPTNPHLQLALRLLRYLKKSPGKGLLFRKGKNFDLQCFVDSDWGKCLTSRRSVTGYCVFLGDCLVSWKSKKQETVSRSTAEAEYRAMCSATCEIMWILNILKDLRNKNNLPVKLFCDNSSAISISANPVFHNRTKHFEIDLHFIREKIEAGIIKTVKIASNQQLGDIFTKGLNVSQHNFMCNKLNLFDIFAV</sequence>
<keyword evidence="2" id="KW-1185">Reference proteome</keyword>
<evidence type="ECO:0000313" key="2">
    <source>
        <dbReference type="Proteomes" id="UP001056120"/>
    </source>
</evidence>
<proteinExistence type="predicted"/>
<dbReference type="Proteomes" id="UP001056120">
    <property type="component" value="Linkage Group LG24"/>
</dbReference>
<accession>A0ACB9AUW9</accession>
<reference evidence="1 2" key="2">
    <citation type="journal article" date="2022" name="Mol. Ecol. Resour.">
        <title>The genomes of chicory, endive, great burdock and yacon provide insights into Asteraceae paleo-polyploidization history and plant inulin production.</title>
        <authorList>
            <person name="Fan W."/>
            <person name="Wang S."/>
            <person name="Wang H."/>
            <person name="Wang A."/>
            <person name="Jiang F."/>
            <person name="Liu H."/>
            <person name="Zhao H."/>
            <person name="Xu D."/>
            <person name="Zhang Y."/>
        </authorList>
    </citation>
    <scope>NUCLEOTIDE SEQUENCE [LARGE SCALE GENOMIC DNA]</scope>
    <source>
        <strain evidence="2">cv. Yunnan</strain>
        <tissue evidence="1">Leaves</tissue>
    </source>
</reference>
<reference evidence="2" key="1">
    <citation type="journal article" date="2022" name="Mol. Ecol. Resour.">
        <title>The genomes of chicory, endive, great burdock and yacon provide insights into Asteraceae palaeo-polyploidization history and plant inulin production.</title>
        <authorList>
            <person name="Fan W."/>
            <person name="Wang S."/>
            <person name="Wang H."/>
            <person name="Wang A."/>
            <person name="Jiang F."/>
            <person name="Liu H."/>
            <person name="Zhao H."/>
            <person name="Xu D."/>
            <person name="Zhang Y."/>
        </authorList>
    </citation>
    <scope>NUCLEOTIDE SEQUENCE [LARGE SCALE GENOMIC DNA]</scope>
    <source>
        <strain evidence="2">cv. Yunnan</strain>
    </source>
</reference>
<organism evidence="1 2">
    <name type="scientific">Smallanthus sonchifolius</name>
    <dbReference type="NCBI Taxonomy" id="185202"/>
    <lineage>
        <taxon>Eukaryota</taxon>
        <taxon>Viridiplantae</taxon>
        <taxon>Streptophyta</taxon>
        <taxon>Embryophyta</taxon>
        <taxon>Tracheophyta</taxon>
        <taxon>Spermatophyta</taxon>
        <taxon>Magnoliopsida</taxon>
        <taxon>eudicotyledons</taxon>
        <taxon>Gunneridae</taxon>
        <taxon>Pentapetalae</taxon>
        <taxon>asterids</taxon>
        <taxon>campanulids</taxon>
        <taxon>Asterales</taxon>
        <taxon>Asteraceae</taxon>
        <taxon>Asteroideae</taxon>
        <taxon>Heliantheae alliance</taxon>
        <taxon>Millerieae</taxon>
        <taxon>Smallanthus</taxon>
    </lineage>
</organism>
<evidence type="ECO:0000313" key="1">
    <source>
        <dbReference type="EMBL" id="KAI3713261.1"/>
    </source>
</evidence>
<dbReference type="EMBL" id="CM042041">
    <property type="protein sequence ID" value="KAI3713261.1"/>
    <property type="molecule type" value="Genomic_DNA"/>
</dbReference>
<comment type="caution">
    <text evidence="1">The sequence shown here is derived from an EMBL/GenBank/DDBJ whole genome shotgun (WGS) entry which is preliminary data.</text>
</comment>
<gene>
    <name evidence="1" type="ORF">L1987_71835</name>
</gene>
<protein>
    <submittedName>
        <fullName evidence="1">Uncharacterized protein</fullName>
    </submittedName>
</protein>
<name>A0ACB9AUW9_9ASTR</name>